<protein>
    <submittedName>
        <fullName evidence="1">Uncharacterized protein</fullName>
    </submittedName>
</protein>
<evidence type="ECO:0000313" key="1">
    <source>
        <dbReference type="EMBL" id="KKM92046.1"/>
    </source>
</evidence>
<reference evidence="1" key="1">
    <citation type="journal article" date="2015" name="Nature">
        <title>Complex archaea that bridge the gap between prokaryotes and eukaryotes.</title>
        <authorList>
            <person name="Spang A."/>
            <person name="Saw J.H."/>
            <person name="Jorgensen S.L."/>
            <person name="Zaremba-Niedzwiedzka K."/>
            <person name="Martijn J."/>
            <person name="Lind A.E."/>
            <person name="van Eijk R."/>
            <person name="Schleper C."/>
            <person name="Guy L."/>
            <person name="Ettema T.J."/>
        </authorList>
    </citation>
    <scope>NUCLEOTIDE SEQUENCE</scope>
</reference>
<organism evidence="1">
    <name type="scientific">marine sediment metagenome</name>
    <dbReference type="NCBI Taxonomy" id="412755"/>
    <lineage>
        <taxon>unclassified sequences</taxon>
        <taxon>metagenomes</taxon>
        <taxon>ecological metagenomes</taxon>
    </lineage>
</organism>
<comment type="caution">
    <text evidence="1">The sequence shown here is derived from an EMBL/GenBank/DDBJ whole genome shotgun (WGS) entry which is preliminary data.</text>
</comment>
<dbReference type="AlphaFoldDB" id="A0A0F9LY20"/>
<gene>
    <name evidence="1" type="ORF">LCGC14_1222340</name>
</gene>
<name>A0A0F9LY20_9ZZZZ</name>
<accession>A0A0F9LY20</accession>
<proteinExistence type="predicted"/>
<sequence>MVNKKQVSAGRKAVEAYRTAHSQLHAGGWYKGISDDHTPLLNTMLAEFKRQGFNSLDEFFDTSELLNVQEFGFTSKLDMTDAELLILDGKWK</sequence>
<dbReference type="EMBL" id="LAZR01006448">
    <property type="protein sequence ID" value="KKM92046.1"/>
    <property type="molecule type" value="Genomic_DNA"/>
</dbReference>